<evidence type="ECO:0000256" key="1">
    <source>
        <dbReference type="ARBA" id="ARBA00006471"/>
    </source>
</evidence>
<evidence type="ECO:0000256" key="5">
    <source>
        <dbReference type="RuleBase" id="RU003660"/>
    </source>
</evidence>
<dbReference type="GeneID" id="11945951"/>
<dbReference type="RefSeq" id="YP_005352986.1">
    <property type="nucleotide sequence ID" value="NC_017006.1"/>
</dbReference>
<dbReference type="GO" id="GO:0005840">
    <property type="term" value="C:ribosome"/>
    <property type="evidence" value="ECO:0007669"/>
    <property type="project" value="UniProtKB-KW"/>
</dbReference>
<organism evidence="6">
    <name type="scientific">Mankyua chejuensis</name>
    <dbReference type="NCBI Taxonomy" id="996148"/>
    <lineage>
        <taxon>Eukaryota</taxon>
        <taxon>Viridiplantae</taxon>
        <taxon>Streptophyta</taxon>
        <taxon>Embryophyta</taxon>
        <taxon>Tracheophyta</taxon>
        <taxon>Polypodiopsida</taxon>
        <taxon>Ophioglossidae</taxon>
        <taxon>Ophioglossales</taxon>
        <taxon>Ophioglossaceae</taxon>
        <taxon>Mankyuoideae</taxon>
        <taxon>Mankyua</taxon>
    </lineage>
</organism>
<keyword evidence="3 5" id="KW-0687">Ribonucleoprotein</keyword>
<dbReference type="GO" id="GO:0003735">
    <property type="term" value="F:structural constituent of ribosome"/>
    <property type="evidence" value="ECO:0007669"/>
    <property type="project" value="InterPro"/>
</dbReference>
<dbReference type="EMBL" id="JF343520">
    <property type="protein sequence ID" value="ADZ48018.1"/>
    <property type="molecule type" value="Genomic_DNA"/>
</dbReference>
<dbReference type="HAMAP" id="MF_01302_B">
    <property type="entry name" value="Ribosomal_uS8_B"/>
    <property type="match status" value="1"/>
</dbReference>
<keyword evidence="6" id="KW-0150">Chloroplast</keyword>
<dbReference type="SUPFAM" id="SSF56047">
    <property type="entry name" value="Ribosomal protein S8"/>
    <property type="match status" value="1"/>
</dbReference>
<dbReference type="PROSITE" id="PS00053">
    <property type="entry name" value="RIBOSOMAL_S8"/>
    <property type="match status" value="1"/>
</dbReference>
<dbReference type="AlphaFoldDB" id="H8Y650"/>
<dbReference type="EMBL" id="KP205433">
    <property type="protein sequence ID" value="AJJ48649.1"/>
    <property type="molecule type" value="Genomic_DNA"/>
</dbReference>
<dbReference type="PANTHER" id="PTHR11758">
    <property type="entry name" value="40S RIBOSOMAL PROTEIN S15A"/>
    <property type="match status" value="1"/>
</dbReference>
<dbReference type="InterPro" id="IPR047863">
    <property type="entry name" value="Ribosomal_uS8_CS"/>
</dbReference>
<geneLocation type="plastid" evidence="6"/>
<dbReference type="Gene3D" id="3.30.1370.30">
    <property type="match status" value="1"/>
</dbReference>
<evidence type="ECO:0000313" key="6">
    <source>
        <dbReference type="EMBL" id="ADZ48018.1"/>
    </source>
</evidence>
<evidence type="ECO:0000256" key="3">
    <source>
        <dbReference type="ARBA" id="ARBA00023274"/>
    </source>
</evidence>
<dbReference type="Gene3D" id="3.30.1490.10">
    <property type="match status" value="1"/>
</dbReference>
<reference evidence="6" key="2">
    <citation type="submission" date="2014-12" db="EMBL/GenBank/DDBJ databases">
        <title>Complete genome sequence of Mankyua chejuense (Ophioglossaceae).</title>
        <authorList>
            <person name="Kim H.T."/>
            <person name="Kim K.J."/>
        </authorList>
    </citation>
    <scope>NUCLEOTIDE SEQUENCE</scope>
</reference>
<dbReference type="GO" id="GO:0005737">
    <property type="term" value="C:cytoplasm"/>
    <property type="evidence" value="ECO:0007669"/>
    <property type="project" value="UniProtKB-ARBA"/>
</dbReference>
<dbReference type="GO" id="GO:1990904">
    <property type="term" value="C:ribonucleoprotein complex"/>
    <property type="evidence" value="ECO:0007669"/>
    <property type="project" value="UniProtKB-KW"/>
</dbReference>
<keyword evidence="6" id="KW-0934">Plastid</keyword>
<keyword evidence="2 5" id="KW-0689">Ribosomal protein</keyword>
<name>H8Y650_9MONI</name>
<proteinExistence type="inferred from homology"/>
<dbReference type="Pfam" id="PF00410">
    <property type="entry name" value="Ribosomal_S8"/>
    <property type="match status" value="1"/>
</dbReference>
<evidence type="ECO:0000313" key="7">
    <source>
        <dbReference type="EMBL" id="AJJ48649.1"/>
    </source>
</evidence>
<dbReference type="InterPro" id="IPR000630">
    <property type="entry name" value="Ribosomal_uS8"/>
</dbReference>
<dbReference type="FunFam" id="3.30.1490.10:FF:000001">
    <property type="entry name" value="30S ribosomal protein S8"/>
    <property type="match status" value="1"/>
</dbReference>
<dbReference type="NCBIfam" id="NF001109">
    <property type="entry name" value="PRK00136.1"/>
    <property type="match status" value="1"/>
</dbReference>
<dbReference type="GO" id="GO:0006412">
    <property type="term" value="P:translation"/>
    <property type="evidence" value="ECO:0007669"/>
    <property type="project" value="InterPro"/>
</dbReference>
<evidence type="ECO:0000256" key="2">
    <source>
        <dbReference type="ARBA" id="ARBA00022980"/>
    </source>
</evidence>
<dbReference type="InterPro" id="IPR035987">
    <property type="entry name" value="Ribosomal_uS8_sf"/>
</dbReference>
<accession>H8Y650</accession>
<evidence type="ECO:0000256" key="4">
    <source>
        <dbReference type="ARBA" id="ARBA00035153"/>
    </source>
</evidence>
<protein>
    <recommendedName>
        <fullName evidence="4">Small ribosomal subunit protein uS8c</fullName>
    </recommendedName>
</protein>
<reference evidence="7" key="1">
    <citation type="submission" date="2014-11" db="EMBL/GenBank/DDBJ databases">
        <title>The chloroplast genome evolution of eusporangiate ferns and the origin of Mankyua (Ophioglossaceae).</title>
        <authorList>
            <person name="Kim H.T."/>
            <person name="Kim K.-J."/>
        </authorList>
    </citation>
    <scope>NUCLEOTIDE SEQUENCE</scope>
</reference>
<comment type="similarity">
    <text evidence="1 5">Belongs to the universal ribosomal protein uS8 family.</text>
</comment>
<gene>
    <name evidence="6" type="primary">rps8</name>
</gene>
<sequence>MGNDIVANMITSVRNANVRKAVTVKVPATSTTKSIGMILLQEGFIENIREHKNGIKSFLTLTLKYQGRRREPHIKTLKRVSKPGLRIYSNHREIPEILGGMGIAILSTSSGIITNREARQKRIGGEILCYIW</sequence>